<evidence type="ECO:0000313" key="2">
    <source>
        <dbReference type="EMBL" id="KUJ20110.1"/>
    </source>
</evidence>
<feature type="signal peptide" evidence="1">
    <location>
        <begin position="1"/>
        <end position="15"/>
    </location>
</feature>
<dbReference type="InterPro" id="IPR015943">
    <property type="entry name" value="WD40/YVTN_repeat-like_dom_sf"/>
</dbReference>
<keyword evidence="3" id="KW-1185">Reference proteome</keyword>
<organism evidence="2 3">
    <name type="scientific">Mollisia scopiformis</name>
    <name type="common">Conifer needle endophyte fungus</name>
    <name type="synonym">Phialocephala scopiformis</name>
    <dbReference type="NCBI Taxonomy" id="149040"/>
    <lineage>
        <taxon>Eukaryota</taxon>
        <taxon>Fungi</taxon>
        <taxon>Dikarya</taxon>
        <taxon>Ascomycota</taxon>
        <taxon>Pezizomycotina</taxon>
        <taxon>Leotiomycetes</taxon>
        <taxon>Helotiales</taxon>
        <taxon>Mollisiaceae</taxon>
        <taxon>Mollisia</taxon>
    </lineage>
</organism>
<gene>
    <name evidence="2" type="ORF">LY89DRAFT_682894</name>
</gene>
<sequence>MHFLSYLLVPQIVSALAITQRDTTNRAAYFLNDDPTGSSIVSLKISVQDGTVSDPILTSTGGKGLQALTASATAGVAPAPGGGDPLFVQDAVVVSGDYLFTVNAGSNTVSMFTIDPTNPWQPKLLSTASSQGEFPVSITYSAALKTACVVNGGAIAGVSCYSVDHAKGLTPITSLLPIPLNQTTPPVGPPGTVADILFNPSSTALFVTIKGMPPTPGFIVAWPVLSSGVISSTPMISSPSELVVDFSIDFLGSDSSAVITDASYGASIVSISPTFSVSVAVKTVIPNQGASCWSAYSSRFNTIFVMDGGNPNITLLDPATGAIKGVEVQDAAGKGSFDAKVDRNFLYVLRGGASVSVLDLTGLVGKGTSGMQVQSLDLSALGSRALWTGMAIYPSS</sequence>
<keyword evidence="1" id="KW-0732">Signal</keyword>
<evidence type="ECO:0000256" key="1">
    <source>
        <dbReference type="SAM" id="SignalP"/>
    </source>
</evidence>
<reference evidence="2 3" key="1">
    <citation type="submission" date="2015-10" db="EMBL/GenBank/DDBJ databases">
        <title>Full genome of DAOMC 229536 Phialocephala scopiformis, a fungal endophyte of spruce producing the potent anti-insectan compound rugulosin.</title>
        <authorList>
            <consortium name="DOE Joint Genome Institute"/>
            <person name="Walker A.K."/>
            <person name="Frasz S.L."/>
            <person name="Seifert K.A."/>
            <person name="Miller J.D."/>
            <person name="Mondo S.J."/>
            <person name="Labutti K."/>
            <person name="Lipzen A."/>
            <person name="Dockter R."/>
            <person name="Kennedy M."/>
            <person name="Grigoriev I.V."/>
            <person name="Spatafora J.W."/>
        </authorList>
    </citation>
    <scope>NUCLEOTIDE SEQUENCE [LARGE SCALE GENOMIC DNA]</scope>
    <source>
        <strain evidence="2 3">CBS 120377</strain>
    </source>
</reference>
<feature type="chain" id="PRO_5012362318" evidence="1">
    <location>
        <begin position="16"/>
        <end position="396"/>
    </location>
</feature>
<dbReference type="KEGG" id="psco:LY89DRAFT_682894"/>
<dbReference type="OrthoDB" id="10006285at2759"/>
<dbReference type="RefSeq" id="XP_018074465.1">
    <property type="nucleotide sequence ID" value="XM_018214594.1"/>
</dbReference>
<dbReference type="AlphaFoldDB" id="A0A194XIP9"/>
<protein>
    <submittedName>
        <fullName evidence="2">Uncharacterized protein</fullName>
    </submittedName>
</protein>
<name>A0A194XIP9_MOLSC</name>
<dbReference type="EMBL" id="KQ947410">
    <property type="protein sequence ID" value="KUJ20110.1"/>
    <property type="molecule type" value="Genomic_DNA"/>
</dbReference>
<dbReference type="Gene3D" id="2.130.10.10">
    <property type="entry name" value="YVTN repeat-like/Quinoprotein amine dehydrogenase"/>
    <property type="match status" value="2"/>
</dbReference>
<proteinExistence type="predicted"/>
<dbReference type="Proteomes" id="UP000070700">
    <property type="component" value="Unassembled WGS sequence"/>
</dbReference>
<evidence type="ECO:0000313" key="3">
    <source>
        <dbReference type="Proteomes" id="UP000070700"/>
    </source>
</evidence>
<dbReference type="STRING" id="149040.A0A194XIP9"/>
<dbReference type="SUPFAM" id="SSF75011">
    <property type="entry name" value="3-carboxy-cis,cis-mucoante lactonizing enzyme"/>
    <property type="match status" value="1"/>
</dbReference>
<dbReference type="GeneID" id="28824320"/>
<dbReference type="InParanoid" id="A0A194XIP9"/>
<accession>A0A194XIP9</accession>